<feature type="repeat" description="Lumazine-binding" evidence="11">
    <location>
        <begin position="1"/>
        <end position="96"/>
    </location>
</feature>
<evidence type="ECO:0000313" key="14">
    <source>
        <dbReference type="Proteomes" id="UP000441354"/>
    </source>
</evidence>
<organism evidence="13 14">
    <name type="scientific">Bacillus mesophilum</name>
    <dbReference type="NCBI Taxonomy" id="1071718"/>
    <lineage>
        <taxon>Bacteria</taxon>
        <taxon>Bacillati</taxon>
        <taxon>Bacillota</taxon>
        <taxon>Bacilli</taxon>
        <taxon>Bacillales</taxon>
        <taxon>Bacillaceae</taxon>
        <taxon>Bacillus</taxon>
    </lineage>
</organism>
<dbReference type="PIRSF" id="PIRSF000498">
    <property type="entry name" value="Riboflavin_syn_A"/>
    <property type="match status" value="1"/>
</dbReference>
<dbReference type="NCBIfam" id="TIGR00187">
    <property type="entry name" value="ribE"/>
    <property type="match status" value="1"/>
</dbReference>
<evidence type="ECO:0000256" key="4">
    <source>
        <dbReference type="ARBA" id="ARBA00011233"/>
    </source>
</evidence>
<dbReference type="Gene3D" id="2.40.30.20">
    <property type="match status" value="2"/>
</dbReference>
<dbReference type="Proteomes" id="UP000441354">
    <property type="component" value="Unassembled WGS sequence"/>
</dbReference>
<accession>A0A7V7UVP2</accession>
<dbReference type="FunFam" id="2.40.30.20:FF:000004">
    <property type="entry name" value="Riboflavin synthase, alpha subunit"/>
    <property type="match status" value="1"/>
</dbReference>
<comment type="subunit">
    <text evidence="4">Homotrimer.</text>
</comment>
<dbReference type="InterPro" id="IPR017938">
    <property type="entry name" value="Riboflavin_synthase-like_b-brl"/>
</dbReference>
<dbReference type="AlphaFoldDB" id="A0A7V7UVP2"/>
<gene>
    <name evidence="13" type="primary">ribE</name>
    <name evidence="13" type="ORF">F7732_13115</name>
</gene>
<dbReference type="NCBIfam" id="NF009566">
    <property type="entry name" value="PRK13020.1"/>
    <property type="match status" value="1"/>
</dbReference>
<dbReference type="PANTHER" id="PTHR21098">
    <property type="entry name" value="RIBOFLAVIN SYNTHASE ALPHA CHAIN"/>
    <property type="match status" value="1"/>
</dbReference>
<dbReference type="GO" id="GO:0004746">
    <property type="term" value="F:riboflavin synthase activity"/>
    <property type="evidence" value="ECO:0007669"/>
    <property type="project" value="UniProtKB-UniRule"/>
</dbReference>
<keyword evidence="7" id="KW-0686">Riboflavin biosynthesis</keyword>
<name>A0A7V7UVP2_9BACI</name>
<feature type="repeat" description="Lumazine-binding" evidence="11">
    <location>
        <begin position="97"/>
        <end position="193"/>
    </location>
</feature>
<dbReference type="PROSITE" id="PS51177">
    <property type="entry name" value="LUMAZINE_BIND"/>
    <property type="match status" value="2"/>
</dbReference>
<evidence type="ECO:0000256" key="11">
    <source>
        <dbReference type="PROSITE-ProRule" id="PRU00524"/>
    </source>
</evidence>
<protein>
    <recommendedName>
        <fullName evidence="6 10">Riboflavin synthase</fullName>
        <ecNumber evidence="5 10">2.5.1.9</ecNumber>
    </recommendedName>
</protein>
<evidence type="ECO:0000256" key="5">
    <source>
        <dbReference type="ARBA" id="ARBA00012827"/>
    </source>
</evidence>
<dbReference type="Pfam" id="PF00677">
    <property type="entry name" value="Lum_binding"/>
    <property type="match status" value="2"/>
</dbReference>
<feature type="domain" description="Lumazine-binding" evidence="12">
    <location>
        <begin position="97"/>
        <end position="193"/>
    </location>
</feature>
<dbReference type="RefSeq" id="WP_151574469.1">
    <property type="nucleotide sequence ID" value="NZ_WBOT01000003.1"/>
</dbReference>
<evidence type="ECO:0000313" key="13">
    <source>
        <dbReference type="EMBL" id="KAB2333007.1"/>
    </source>
</evidence>
<comment type="caution">
    <text evidence="13">The sequence shown here is derived from an EMBL/GenBank/DDBJ whole genome shotgun (WGS) entry which is preliminary data.</text>
</comment>
<sequence>MFTGIVEEIGIISGIHHEQDAMKLTVECEKVLEDVKVGDSIAVNGVCLTVASYETNSFTADLMPETLKSTALHTLYVGNRVNLERAMLANSRFGGHIVSGHIDATGKINRINHRGNALYLEIGIAEQWQRYFILKGSVAVDGTSLTVFGVHEDHFVISLIPTTQMDSILGSKQVGDLVNIECDMLAKYTEKLLRYENTTTTNLTAEMLTRNGFL</sequence>
<dbReference type="GO" id="GO:0009231">
    <property type="term" value="P:riboflavin biosynthetic process"/>
    <property type="evidence" value="ECO:0007669"/>
    <property type="project" value="UniProtKB-KW"/>
</dbReference>
<dbReference type="FunFam" id="2.40.30.20:FF:000003">
    <property type="entry name" value="Riboflavin synthase, alpha subunit"/>
    <property type="match status" value="1"/>
</dbReference>
<dbReference type="InterPro" id="IPR023366">
    <property type="entry name" value="ATP_synth_asu-like_sf"/>
</dbReference>
<dbReference type="EMBL" id="WBOT01000003">
    <property type="protein sequence ID" value="KAB2333007.1"/>
    <property type="molecule type" value="Genomic_DNA"/>
</dbReference>
<dbReference type="OrthoDB" id="9788537at2"/>
<keyword evidence="9" id="KW-0677">Repeat</keyword>
<reference evidence="13 14" key="1">
    <citation type="journal article" date="2014" name="Arch. Microbiol.">
        <title>Bacillus mesophilum sp. nov., strain IITR-54T, a novel 4-chlorobiphenyl dechlorinating bacterium.</title>
        <authorList>
            <person name="Manickam N."/>
            <person name="Singh N.K."/>
            <person name="Bajaj A."/>
            <person name="Kumar R.M."/>
            <person name="Kaur G."/>
            <person name="Kaur N."/>
            <person name="Bala M."/>
            <person name="Kumar A."/>
            <person name="Mayilraj S."/>
        </authorList>
    </citation>
    <scope>NUCLEOTIDE SEQUENCE [LARGE SCALE GENOMIC DNA]</scope>
    <source>
        <strain evidence="13 14">IITR-54</strain>
    </source>
</reference>
<dbReference type="EC" id="2.5.1.9" evidence="5 10"/>
<dbReference type="NCBIfam" id="NF006767">
    <property type="entry name" value="PRK09289.1"/>
    <property type="match status" value="1"/>
</dbReference>
<evidence type="ECO:0000259" key="12">
    <source>
        <dbReference type="PROSITE" id="PS51177"/>
    </source>
</evidence>
<keyword evidence="14" id="KW-1185">Reference proteome</keyword>
<evidence type="ECO:0000256" key="1">
    <source>
        <dbReference type="ARBA" id="ARBA00000968"/>
    </source>
</evidence>
<evidence type="ECO:0000256" key="9">
    <source>
        <dbReference type="ARBA" id="ARBA00022737"/>
    </source>
</evidence>
<dbReference type="SUPFAM" id="SSF63380">
    <property type="entry name" value="Riboflavin synthase domain-like"/>
    <property type="match status" value="2"/>
</dbReference>
<comment type="function">
    <text evidence="2">Catalyzes the dismutation of two molecules of 6,7-dimethyl-8-ribityllumazine, resulting in the formation of riboflavin and 5-amino-6-(D-ribitylamino)uracil.</text>
</comment>
<dbReference type="PANTHER" id="PTHR21098:SF12">
    <property type="entry name" value="RIBOFLAVIN SYNTHASE"/>
    <property type="match status" value="1"/>
</dbReference>
<evidence type="ECO:0000256" key="8">
    <source>
        <dbReference type="ARBA" id="ARBA00022679"/>
    </source>
</evidence>
<keyword evidence="8 13" id="KW-0808">Transferase</keyword>
<dbReference type="InterPro" id="IPR001783">
    <property type="entry name" value="Lumazine-bd"/>
</dbReference>
<evidence type="ECO:0000256" key="2">
    <source>
        <dbReference type="ARBA" id="ARBA00002803"/>
    </source>
</evidence>
<evidence type="ECO:0000256" key="10">
    <source>
        <dbReference type="NCBIfam" id="TIGR00187"/>
    </source>
</evidence>
<proteinExistence type="predicted"/>
<dbReference type="CDD" id="cd00402">
    <property type="entry name" value="Riboflavin_synthase_like"/>
    <property type="match status" value="1"/>
</dbReference>
<comment type="catalytic activity">
    <reaction evidence="1">
        <text>2 6,7-dimethyl-8-(1-D-ribityl)lumazine + H(+) = 5-amino-6-(D-ribitylamino)uracil + riboflavin</text>
        <dbReference type="Rhea" id="RHEA:20772"/>
        <dbReference type="ChEBI" id="CHEBI:15378"/>
        <dbReference type="ChEBI" id="CHEBI:15934"/>
        <dbReference type="ChEBI" id="CHEBI:57986"/>
        <dbReference type="ChEBI" id="CHEBI:58201"/>
        <dbReference type="EC" id="2.5.1.9"/>
    </reaction>
</comment>
<dbReference type="InterPro" id="IPR026017">
    <property type="entry name" value="Lumazine-bd_dom"/>
</dbReference>
<evidence type="ECO:0000256" key="3">
    <source>
        <dbReference type="ARBA" id="ARBA00004887"/>
    </source>
</evidence>
<evidence type="ECO:0000256" key="7">
    <source>
        <dbReference type="ARBA" id="ARBA00022619"/>
    </source>
</evidence>
<evidence type="ECO:0000256" key="6">
    <source>
        <dbReference type="ARBA" id="ARBA00013950"/>
    </source>
</evidence>
<comment type="pathway">
    <text evidence="3">Cofactor biosynthesis; riboflavin biosynthesis; riboflavin from 2-hydroxy-3-oxobutyl phosphate and 5-amino-6-(D-ribitylamino)uracil: step 2/2.</text>
</comment>
<feature type="domain" description="Lumazine-binding" evidence="12">
    <location>
        <begin position="1"/>
        <end position="96"/>
    </location>
</feature>